<evidence type="ECO:0000256" key="3">
    <source>
        <dbReference type="ARBA" id="ARBA00022737"/>
    </source>
</evidence>
<dbReference type="FunFam" id="3.40.50.300:FF:001091">
    <property type="entry name" value="Probable disease resistance protein At1g61300"/>
    <property type="match status" value="1"/>
</dbReference>
<dbReference type="Pfam" id="PF18052">
    <property type="entry name" value="Rx_N"/>
    <property type="match status" value="1"/>
</dbReference>
<dbReference type="GO" id="GO:0005524">
    <property type="term" value="F:ATP binding"/>
    <property type="evidence" value="ECO:0007669"/>
    <property type="project" value="UniProtKB-KW"/>
</dbReference>
<dbReference type="PANTHER" id="PTHR36766:SF70">
    <property type="entry name" value="DISEASE RESISTANCE PROTEIN RGA4"/>
    <property type="match status" value="1"/>
</dbReference>
<evidence type="ECO:0000259" key="10">
    <source>
        <dbReference type="Pfam" id="PF25019"/>
    </source>
</evidence>
<dbReference type="InterPro" id="IPR041118">
    <property type="entry name" value="Rx_N"/>
</dbReference>
<dbReference type="InterPro" id="IPR032675">
    <property type="entry name" value="LRR_dom_sf"/>
</dbReference>
<evidence type="ECO:0000259" key="7">
    <source>
        <dbReference type="Pfam" id="PF00931"/>
    </source>
</evidence>
<dbReference type="Pfam" id="PF00931">
    <property type="entry name" value="NB-ARC"/>
    <property type="match status" value="1"/>
</dbReference>
<dbReference type="SUPFAM" id="SSF52540">
    <property type="entry name" value="P-loop containing nucleoside triphosphate hydrolases"/>
    <property type="match status" value="1"/>
</dbReference>
<evidence type="ECO:0000256" key="1">
    <source>
        <dbReference type="ARBA" id="ARBA00008894"/>
    </source>
</evidence>
<sequence length="1207" mass="138197">MDPVISATIEVTLEKLLAITTEEFNLVWGFKQDLANLTDSLLSIKAVLKDADRRQVIDDAVKLWLKKLEDVAYDADYVLDEIKYENLRRTVQIQNQMKPKVCLYFSFYTPLAFRWKMAHKINNINVNLKRINDEADRRGFERRVAESAPSRPQVKETDAITADPVFVGRENDESKFVEHITGKINDVFLVLPIVGMGGIGKTTLARRIFNHPHTEKHFDKRTWVCVSENFDVSTILKSILVSIKETSRGDSRQAVMDTLREKLKDKRCLLVLDDLWNDKREAWDDLKNALMGVNSNKGNVIIVTTRNENVASIVNPHNWYNLEKLSEDDCWSIIKAKAFEGGDVPELFQTIGKEIAQQCRGSPLAANMMGAVLRGKEIDDWESIQKIGPSNIEGDQNSVKQVLKISFDRLPSSSLKECFAYCSIFPKDEEIKREWLIQLWMAEGFLTDNQGFDMETEGNKFFNILLQSSFLQEPVKDKYGNIKFCKMHDLVHDLSSSVSKSKMFTIEKDHTQDDVPQVRHLTILEESAPEITKEKASYLRTLVSKSNVPCKNLPDFKHLHTLVLRDVGIEDFPTSIGKLIHLRCLDVSDNYDIKTFPGSICKLYNLQTFAINVCYSLRQLPEKIQDLTSLRHLYFCPKVYFPMPPHIRRLSCLQTLQFFNVGDKEGCRIEELGHLKNLKGKIKIRNLQLVNNEEEAKKANLDEKTNIIKLKFCWSDTNDGNTSDESVSESDTSNKNVFESNIHDESVLKGLQPHPNLRSIVIDGFRGKNFPLWTMKMLKLDKLIKIKLKNCYNCEKIPMLGHLPLLKYLRLEGLTNVRSIGLSFYGASDCSSTSRNDGQDTRVSFPSLKSLKIVRMTNLTDWAEVQGVQVFPCLENLKIKKCTKLTTVPNHFPCLNELDIYTMDSDLPLSNIISSSNLTSLVHLRIKRISELTCLVDDLFYKNQNLAYLDLRNCNKLAYIPHLLGCGASLKELSIAGCDELRELPDDLGSLESLETLKIIDCKNLQLIPYPSGQKGLSSLRRLQISNCKRLSNLPSEMLESCTSLQSLEVYNCENLTSFPELSGMVWLNSLRALSIGGFSNPDTLEGIWRHIKSVQILTLYGRADWVYLSYQLENLTSLKELWILYFGIEEMPDWLGNLSSLEILILLRCEKLRHLPSKEAMQRLTKLTILDIWKCPLLEEQCRHDNSEWPKISHIPQVWTTEERII</sequence>
<gene>
    <name evidence="11" type="ORF">Fot_23160</name>
</gene>
<feature type="domain" description="Disease resistance N-terminal" evidence="8">
    <location>
        <begin position="9"/>
        <end position="95"/>
    </location>
</feature>
<dbReference type="Gene3D" id="1.20.5.4130">
    <property type="match status" value="1"/>
</dbReference>
<dbReference type="EMBL" id="JBFOLJ010000006">
    <property type="protein sequence ID" value="KAL2530559.1"/>
    <property type="molecule type" value="Genomic_DNA"/>
</dbReference>
<keyword evidence="12" id="KW-1185">Reference proteome</keyword>
<dbReference type="CDD" id="cd14798">
    <property type="entry name" value="RX-CC_like"/>
    <property type="match status" value="1"/>
</dbReference>
<dbReference type="GO" id="GO:0051607">
    <property type="term" value="P:defense response to virus"/>
    <property type="evidence" value="ECO:0007669"/>
    <property type="project" value="UniProtKB-ARBA"/>
</dbReference>
<dbReference type="SUPFAM" id="SSF52058">
    <property type="entry name" value="L domain-like"/>
    <property type="match status" value="2"/>
</dbReference>
<dbReference type="Pfam" id="PF23559">
    <property type="entry name" value="WHD_DRP"/>
    <property type="match status" value="1"/>
</dbReference>
<dbReference type="Proteomes" id="UP001604277">
    <property type="component" value="Unassembled WGS sequence"/>
</dbReference>
<evidence type="ECO:0000313" key="12">
    <source>
        <dbReference type="Proteomes" id="UP001604277"/>
    </source>
</evidence>
<protein>
    <submittedName>
        <fullName evidence="11">Disease resistance RPP13-like protein 1</fullName>
    </submittedName>
</protein>
<dbReference type="InterPro" id="IPR038005">
    <property type="entry name" value="RX-like_CC"/>
</dbReference>
<feature type="domain" description="R13L1/DRL21-like LRR repeat region" evidence="10">
    <location>
        <begin position="669"/>
        <end position="813"/>
    </location>
</feature>
<reference evidence="12" key="1">
    <citation type="submission" date="2024-07" db="EMBL/GenBank/DDBJ databases">
        <title>Two chromosome-level genome assemblies of Korean endemic species Abeliophyllum distichum and Forsythia ovata (Oleaceae).</title>
        <authorList>
            <person name="Jang H."/>
        </authorList>
    </citation>
    <scope>NUCLEOTIDE SEQUENCE [LARGE SCALE GENOMIC DNA]</scope>
</reference>
<evidence type="ECO:0000256" key="6">
    <source>
        <dbReference type="ARBA" id="ARBA00022840"/>
    </source>
</evidence>
<organism evidence="11 12">
    <name type="scientific">Forsythia ovata</name>
    <dbReference type="NCBI Taxonomy" id="205694"/>
    <lineage>
        <taxon>Eukaryota</taxon>
        <taxon>Viridiplantae</taxon>
        <taxon>Streptophyta</taxon>
        <taxon>Embryophyta</taxon>
        <taxon>Tracheophyta</taxon>
        <taxon>Spermatophyta</taxon>
        <taxon>Magnoliopsida</taxon>
        <taxon>eudicotyledons</taxon>
        <taxon>Gunneridae</taxon>
        <taxon>Pentapetalae</taxon>
        <taxon>asterids</taxon>
        <taxon>lamiids</taxon>
        <taxon>Lamiales</taxon>
        <taxon>Oleaceae</taxon>
        <taxon>Forsythieae</taxon>
        <taxon>Forsythia</taxon>
    </lineage>
</organism>
<evidence type="ECO:0000256" key="2">
    <source>
        <dbReference type="ARBA" id="ARBA00022614"/>
    </source>
</evidence>
<keyword evidence="6" id="KW-0067">ATP-binding</keyword>
<keyword evidence="4" id="KW-0547">Nucleotide-binding</keyword>
<dbReference type="InterPro" id="IPR058922">
    <property type="entry name" value="WHD_DRP"/>
</dbReference>
<name>A0ABD1UZS0_9LAMI</name>
<comment type="caution">
    <text evidence="11">The sequence shown here is derived from an EMBL/GenBank/DDBJ whole genome shotgun (WGS) entry which is preliminary data.</text>
</comment>
<dbReference type="Gene3D" id="1.10.10.10">
    <property type="entry name" value="Winged helix-like DNA-binding domain superfamily/Winged helix DNA-binding domain"/>
    <property type="match status" value="1"/>
</dbReference>
<dbReference type="Gene3D" id="3.40.50.300">
    <property type="entry name" value="P-loop containing nucleotide triphosphate hydrolases"/>
    <property type="match status" value="1"/>
</dbReference>
<keyword evidence="3" id="KW-0677">Repeat</keyword>
<dbReference type="FunFam" id="1.10.10.10:FF:000322">
    <property type="entry name" value="Probable disease resistance protein At1g63360"/>
    <property type="match status" value="1"/>
</dbReference>
<accession>A0ABD1UZS0</accession>
<evidence type="ECO:0000259" key="8">
    <source>
        <dbReference type="Pfam" id="PF18052"/>
    </source>
</evidence>
<dbReference type="InterPro" id="IPR042197">
    <property type="entry name" value="Apaf_helical"/>
</dbReference>
<dbReference type="Gene3D" id="1.10.8.430">
    <property type="entry name" value="Helical domain of apoptotic protease-activating factors"/>
    <property type="match status" value="1"/>
</dbReference>
<keyword evidence="2" id="KW-0433">Leucine-rich repeat</keyword>
<proteinExistence type="inferred from homology"/>
<evidence type="ECO:0000259" key="9">
    <source>
        <dbReference type="Pfam" id="PF23559"/>
    </source>
</evidence>
<dbReference type="InterPro" id="IPR036388">
    <property type="entry name" value="WH-like_DNA-bd_sf"/>
</dbReference>
<evidence type="ECO:0000313" key="11">
    <source>
        <dbReference type="EMBL" id="KAL2530559.1"/>
    </source>
</evidence>
<dbReference type="InterPro" id="IPR027417">
    <property type="entry name" value="P-loop_NTPase"/>
</dbReference>
<evidence type="ECO:0000256" key="5">
    <source>
        <dbReference type="ARBA" id="ARBA00022821"/>
    </source>
</evidence>
<comment type="similarity">
    <text evidence="1">Belongs to the disease resistance NB-LRR family.</text>
</comment>
<keyword evidence="5" id="KW-0611">Plant defense</keyword>
<dbReference type="PANTHER" id="PTHR36766">
    <property type="entry name" value="PLANT BROAD-SPECTRUM MILDEW RESISTANCE PROTEIN RPW8"/>
    <property type="match status" value="1"/>
</dbReference>
<dbReference type="InterPro" id="IPR056789">
    <property type="entry name" value="LRR_R13L1-DRL21"/>
</dbReference>
<feature type="domain" description="NB-ARC" evidence="7">
    <location>
        <begin position="182"/>
        <end position="340"/>
    </location>
</feature>
<dbReference type="Gene3D" id="3.80.10.10">
    <property type="entry name" value="Ribonuclease Inhibitor"/>
    <property type="match status" value="4"/>
</dbReference>
<evidence type="ECO:0000256" key="4">
    <source>
        <dbReference type="ARBA" id="ARBA00022741"/>
    </source>
</evidence>
<dbReference type="Pfam" id="PF25019">
    <property type="entry name" value="LRR_R13L1-DRL21"/>
    <property type="match status" value="1"/>
</dbReference>
<dbReference type="InterPro" id="IPR002182">
    <property type="entry name" value="NB-ARC"/>
</dbReference>
<feature type="domain" description="Disease resistance protein winged helix" evidence="9">
    <location>
        <begin position="424"/>
        <end position="494"/>
    </location>
</feature>
<dbReference type="PRINTS" id="PR00364">
    <property type="entry name" value="DISEASERSIST"/>
</dbReference>
<dbReference type="AlphaFoldDB" id="A0ABD1UZS0"/>